<evidence type="ECO:0000313" key="4">
    <source>
        <dbReference type="Ensembl" id="ENSNMLP00000005371.1"/>
    </source>
</evidence>
<feature type="domain" description="Ig-like" evidence="3">
    <location>
        <begin position="46"/>
        <end position="137"/>
    </location>
</feature>
<dbReference type="GO" id="GO:0007156">
    <property type="term" value="P:homophilic cell adhesion via plasma membrane adhesion molecules"/>
    <property type="evidence" value="ECO:0007669"/>
    <property type="project" value="TreeGrafter"/>
</dbReference>
<dbReference type="Proteomes" id="UP000694523">
    <property type="component" value="Unplaced"/>
</dbReference>
<dbReference type="Pfam" id="PF00612">
    <property type="entry name" value="IQ"/>
    <property type="match status" value="1"/>
</dbReference>
<dbReference type="PROSITE" id="PS50096">
    <property type="entry name" value="IQ"/>
    <property type="match status" value="1"/>
</dbReference>
<dbReference type="Gene3D" id="2.60.40.10">
    <property type="entry name" value="Immunoglobulins"/>
    <property type="match status" value="2"/>
</dbReference>
<dbReference type="FunFam" id="2.60.40.10:FF:000107">
    <property type="entry name" value="Myosin, light chain kinase a"/>
    <property type="match status" value="1"/>
</dbReference>
<dbReference type="GO" id="GO:0007411">
    <property type="term" value="P:axon guidance"/>
    <property type="evidence" value="ECO:0007669"/>
    <property type="project" value="TreeGrafter"/>
</dbReference>
<feature type="domain" description="Ig-like" evidence="3">
    <location>
        <begin position="141"/>
        <end position="230"/>
    </location>
</feature>
<dbReference type="InterPro" id="IPR013783">
    <property type="entry name" value="Ig-like_fold"/>
</dbReference>
<keyword evidence="2" id="KW-0393">Immunoglobulin domain</keyword>
<evidence type="ECO:0000256" key="2">
    <source>
        <dbReference type="ARBA" id="ARBA00023319"/>
    </source>
</evidence>
<reference evidence="4" key="2">
    <citation type="submission" date="2025-09" db="UniProtKB">
        <authorList>
            <consortium name="Ensembl"/>
        </authorList>
    </citation>
    <scope>IDENTIFICATION</scope>
</reference>
<dbReference type="FunFam" id="2.60.40.10:FF:000031">
    <property type="entry name" value="Myosin-binding protein C, slow type"/>
    <property type="match status" value="1"/>
</dbReference>
<name>A0A8C6SF55_9GOBI</name>
<dbReference type="InterPro" id="IPR000048">
    <property type="entry name" value="IQ_motif_EF-hand-BS"/>
</dbReference>
<accession>A0A8C6SF55</accession>
<dbReference type="SMART" id="SM00015">
    <property type="entry name" value="IQ"/>
    <property type="match status" value="1"/>
</dbReference>
<evidence type="ECO:0000313" key="5">
    <source>
        <dbReference type="Proteomes" id="UP000694523"/>
    </source>
</evidence>
<dbReference type="InterPro" id="IPR007110">
    <property type="entry name" value="Ig-like_dom"/>
</dbReference>
<keyword evidence="5" id="KW-1185">Reference proteome</keyword>
<proteinExistence type="predicted"/>
<dbReference type="InterPro" id="IPR036179">
    <property type="entry name" value="Ig-like_dom_sf"/>
</dbReference>
<evidence type="ECO:0000259" key="3">
    <source>
        <dbReference type="PROSITE" id="PS50835"/>
    </source>
</evidence>
<dbReference type="GO" id="GO:0030424">
    <property type="term" value="C:axon"/>
    <property type="evidence" value="ECO:0007669"/>
    <property type="project" value="TreeGrafter"/>
</dbReference>
<dbReference type="Pfam" id="PF07679">
    <property type="entry name" value="I-set"/>
    <property type="match status" value="2"/>
</dbReference>
<reference evidence="4" key="1">
    <citation type="submission" date="2025-08" db="UniProtKB">
        <authorList>
            <consortium name="Ensembl"/>
        </authorList>
    </citation>
    <scope>IDENTIFICATION</scope>
</reference>
<evidence type="ECO:0000256" key="1">
    <source>
        <dbReference type="ARBA" id="ARBA00022737"/>
    </source>
</evidence>
<dbReference type="InterPro" id="IPR003598">
    <property type="entry name" value="Ig_sub2"/>
</dbReference>
<dbReference type="Ensembl" id="ENSNMLT00000006176.1">
    <property type="protein sequence ID" value="ENSNMLP00000005371.1"/>
    <property type="gene ID" value="ENSNMLG00000003936.1"/>
</dbReference>
<dbReference type="AlphaFoldDB" id="A0A8C6SF55"/>
<dbReference type="GO" id="GO:0003007">
    <property type="term" value="P:heart morphogenesis"/>
    <property type="evidence" value="ECO:0007669"/>
    <property type="project" value="UniProtKB-ARBA"/>
</dbReference>
<dbReference type="SMART" id="SM00408">
    <property type="entry name" value="IGc2"/>
    <property type="match status" value="2"/>
</dbReference>
<dbReference type="InterPro" id="IPR013098">
    <property type="entry name" value="Ig_I-set"/>
</dbReference>
<dbReference type="SMART" id="SM00409">
    <property type="entry name" value="IG"/>
    <property type="match status" value="2"/>
</dbReference>
<dbReference type="InterPro" id="IPR003599">
    <property type="entry name" value="Ig_sub"/>
</dbReference>
<dbReference type="GO" id="GO:0070593">
    <property type="term" value="P:dendrite self-avoidance"/>
    <property type="evidence" value="ECO:0007669"/>
    <property type="project" value="TreeGrafter"/>
</dbReference>
<dbReference type="PROSITE" id="PS50835">
    <property type="entry name" value="IG_LIKE"/>
    <property type="match status" value="2"/>
</dbReference>
<dbReference type="GO" id="GO:0055013">
    <property type="term" value="P:cardiac muscle cell development"/>
    <property type="evidence" value="ECO:0007669"/>
    <property type="project" value="UniProtKB-ARBA"/>
</dbReference>
<dbReference type="PANTHER" id="PTHR10075">
    <property type="entry name" value="BASIGIN RELATED"/>
    <property type="match status" value="1"/>
</dbReference>
<dbReference type="PANTHER" id="PTHR10075:SF100">
    <property type="entry name" value="FASCICLIN-2"/>
    <property type="match status" value="1"/>
</dbReference>
<dbReference type="GO" id="GO:0005886">
    <property type="term" value="C:plasma membrane"/>
    <property type="evidence" value="ECO:0007669"/>
    <property type="project" value="TreeGrafter"/>
</dbReference>
<dbReference type="CDD" id="cd23767">
    <property type="entry name" value="IQCD"/>
    <property type="match status" value="1"/>
</dbReference>
<dbReference type="GO" id="GO:0098632">
    <property type="term" value="F:cell-cell adhesion mediator activity"/>
    <property type="evidence" value="ECO:0007669"/>
    <property type="project" value="TreeGrafter"/>
</dbReference>
<keyword evidence="1" id="KW-0677">Repeat</keyword>
<protein>
    <submittedName>
        <fullName evidence="4">SPEG neighbor</fullName>
    </submittedName>
</protein>
<dbReference type="SUPFAM" id="SSF48726">
    <property type="entry name" value="Immunoglobulin"/>
    <property type="match status" value="2"/>
</dbReference>
<sequence>MSVKVAPPPGCTIDISDPQVQEAAIRIQASYRGHRSRSELRARGPPRILQELRDVVLVEGSAAKLECRVSAFPDPFIVWSKGGAALQDGPKYRYVFEDPDVVALVVRDGELSDLGRYTVTIKNPFGETSGSASIRVQGELPARVSKGPESARGKRGGTMVLKADISGEPPPLVAWLKDGDDVDEDERVFFDVGDTSTILTIKNARPQDSGKYEVFVENHFGSDQSFARLDVL</sequence>
<dbReference type="GO" id="GO:0030017">
    <property type="term" value="C:sarcomere"/>
    <property type="evidence" value="ECO:0007669"/>
    <property type="project" value="UniProtKB-ARBA"/>
</dbReference>
<organism evidence="4 5">
    <name type="scientific">Neogobius melanostomus</name>
    <name type="common">round goby</name>
    <dbReference type="NCBI Taxonomy" id="47308"/>
    <lineage>
        <taxon>Eukaryota</taxon>
        <taxon>Metazoa</taxon>
        <taxon>Chordata</taxon>
        <taxon>Craniata</taxon>
        <taxon>Vertebrata</taxon>
        <taxon>Euteleostomi</taxon>
        <taxon>Actinopterygii</taxon>
        <taxon>Neopterygii</taxon>
        <taxon>Teleostei</taxon>
        <taxon>Neoteleostei</taxon>
        <taxon>Acanthomorphata</taxon>
        <taxon>Gobiaria</taxon>
        <taxon>Gobiiformes</taxon>
        <taxon>Gobioidei</taxon>
        <taxon>Gobiidae</taxon>
        <taxon>Benthophilinae</taxon>
        <taxon>Neogobiini</taxon>
        <taxon>Neogobius</taxon>
    </lineage>
</organism>